<accession>A0A1X7J716</accession>
<dbReference type="EMBL" id="FXAW01000002">
    <property type="protein sequence ID" value="SMG22744.1"/>
    <property type="molecule type" value="Genomic_DNA"/>
</dbReference>
<sequence>MDKYNEKRLRIMEILNQRQGYLSKIENGLEDLSKDVKLLKKDFKDGLASLAKSISDSEILKSTNDKKFDKK</sequence>
<dbReference type="Proteomes" id="UP000193804">
    <property type="component" value="Unassembled WGS sequence"/>
</dbReference>
<proteinExistence type="predicted"/>
<reference evidence="2" key="1">
    <citation type="submission" date="2017-04" db="EMBL/GenBank/DDBJ databases">
        <authorList>
            <person name="Varghese N."/>
            <person name="Submissions S."/>
        </authorList>
    </citation>
    <scope>NUCLEOTIDE SEQUENCE [LARGE SCALE GENOMIC DNA]</scope>
    <source>
        <strain evidence="2">DSM 4125</strain>
    </source>
</reference>
<keyword evidence="2" id="KW-1185">Reference proteome</keyword>
<dbReference type="AlphaFoldDB" id="A0A1X7J716"/>
<evidence type="ECO:0000313" key="2">
    <source>
        <dbReference type="Proteomes" id="UP000193804"/>
    </source>
</evidence>
<protein>
    <submittedName>
        <fullName evidence="1">Uncharacterized protein</fullName>
    </submittedName>
</protein>
<name>A0A1X7J716_9BACT</name>
<evidence type="ECO:0000313" key="1">
    <source>
        <dbReference type="EMBL" id="SMG22744.1"/>
    </source>
</evidence>
<dbReference type="STRING" id="1028.SAMN05661096_01293"/>
<gene>
    <name evidence="1" type="ORF">SAMN05661096_01293</name>
</gene>
<organism evidence="1 2">
    <name type="scientific">Marivirga sericea</name>
    <dbReference type="NCBI Taxonomy" id="1028"/>
    <lineage>
        <taxon>Bacteria</taxon>
        <taxon>Pseudomonadati</taxon>
        <taxon>Bacteroidota</taxon>
        <taxon>Cytophagia</taxon>
        <taxon>Cytophagales</taxon>
        <taxon>Marivirgaceae</taxon>
        <taxon>Marivirga</taxon>
    </lineage>
</organism>
<dbReference type="RefSeq" id="WP_139827959.1">
    <property type="nucleotide sequence ID" value="NZ_FXAW01000002.1"/>
</dbReference>